<evidence type="ECO:0000313" key="2">
    <source>
        <dbReference type="EMBL" id="KAG7096255.1"/>
    </source>
</evidence>
<dbReference type="Pfam" id="PF09994">
    <property type="entry name" value="T6SS_Tle1-like_cat"/>
    <property type="match status" value="1"/>
</dbReference>
<dbReference type="AlphaFoldDB" id="A0A9P8ABV0"/>
<dbReference type="PANTHER" id="PTHR33840">
    <property type="match status" value="1"/>
</dbReference>
<dbReference type="EMBL" id="CM032182">
    <property type="protein sequence ID" value="KAG7096255.1"/>
    <property type="molecule type" value="Genomic_DNA"/>
</dbReference>
<proteinExistence type="predicted"/>
<accession>A0A9P8ABV0</accession>
<dbReference type="RefSeq" id="XP_043012725.1">
    <property type="nucleotide sequence ID" value="XM_043148133.1"/>
</dbReference>
<dbReference type="PANTHER" id="PTHR33840:SF1">
    <property type="entry name" value="TLE1 PHOSPHOLIPASE DOMAIN-CONTAINING PROTEIN"/>
    <property type="match status" value="1"/>
</dbReference>
<dbReference type="InterPro" id="IPR018712">
    <property type="entry name" value="Tle1-like_cat"/>
</dbReference>
<keyword evidence="3" id="KW-1185">Reference proteome</keyword>
<reference evidence="2" key="1">
    <citation type="journal article" date="2021" name="Genome Biol. Evol.">
        <title>The assembled and annotated genome of the fairy-ring fungus Marasmius oreades.</title>
        <authorList>
            <person name="Hiltunen M."/>
            <person name="Ament-Velasquez S.L."/>
            <person name="Johannesson H."/>
        </authorList>
    </citation>
    <scope>NUCLEOTIDE SEQUENCE</scope>
    <source>
        <strain evidence="2">03SP1</strain>
    </source>
</reference>
<evidence type="ECO:0000313" key="3">
    <source>
        <dbReference type="Proteomes" id="UP001049176"/>
    </source>
</evidence>
<comment type="caution">
    <text evidence="2">The sequence shown here is derived from an EMBL/GenBank/DDBJ whole genome shotgun (WGS) entry which is preliminary data.</text>
</comment>
<name>A0A9P8ABV0_9AGAR</name>
<organism evidence="2 3">
    <name type="scientific">Marasmius oreades</name>
    <name type="common">fairy-ring Marasmius</name>
    <dbReference type="NCBI Taxonomy" id="181124"/>
    <lineage>
        <taxon>Eukaryota</taxon>
        <taxon>Fungi</taxon>
        <taxon>Dikarya</taxon>
        <taxon>Basidiomycota</taxon>
        <taxon>Agaricomycotina</taxon>
        <taxon>Agaricomycetes</taxon>
        <taxon>Agaricomycetidae</taxon>
        <taxon>Agaricales</taxon>
        <taxon>Marasmiineae</taxon>
        <taxon>Marasmiaceae</taxon>
        <taxon>Marasmius</taxon>
    </lineage>
</organism>
<dbReference type="OrthoDB" id="3057168at2759"/>
<gene>
    <name evidence="2" type="ORF">E1B28_003703</name>
</gene>
<dbReference type="KEGG" id="more:E1B28_003703"/>
<dbReference type="Proteomes" id="UP001049176">
    <property type="component" value="Chromosome 2"/>
</dbReference>
<feature type="domain" description="T6SS Phospholipase effector Tle1-like catalytic" evidence="1">
    <location>
        <begin position="37"/>
        <end position="141"/>
    </location>
</feature>
<evidence type="ECO:0000259" key="1">
    <source>
        <dbReference type="Pfam" id="PF09994"/>
    </source>
</evidence>
<protein>
    <recommendedName>
        <fullName evidence="1">T6SS Phospholipase effector Tle1-like catalytic domain-containing protein</fullName>
    </recommendedName>
</protein>
<dbReference type="GeneID" id="66072779"/>
<sequence>MTLSQSGKDSIGLLSRKNLSYFFEIWRQQIEKEPITTFPDTRFPNIKCVGVWDTVGSVFSEIDALNIKDTSLPATVKVGLHTLSLQENRKMFLPTLWMVPSGGLRDGQILKQFWFPGAHSDVGGGYKRHELADISLYWMAGEIEDFVNLDLTFLRSFAQPNPDPWGTSQPHNSYMELAPIYQFLVGHKTCLECGQVSAESVFHESVKYSPQKLDASDYMITMSDIEETLGSGFQPRYSPLNEFEQYCKDHWGTGLLEARHGVESPEVLW</sequence>